<reference evidence="4 5" key="1">
    <citation type="journal article" date="2020" name="Nature">
        <title>Isolation of an archaeon at the prokaryote-eukaryote interface.</title>
        <authorList>
            <person name="Imachi H."/>
            <person name="Nobu M.K."/>
            <person name="Nakahara N."/>
            <person name="Morono Y."/>
            <person name="Ogawara M."/>
            <person name="Takaki Y."/>
            <person name="Takano Y."/>
            <person name="Uematsu K."/>
            <person name="Ikuta T."/>
            <person name="Ito M."/>
            <person name="Matsui Y."/>
            <person name="Miyazaki M."/>
            <person name="Murata K."/>
            <person name="Saito Y."/>
            <person name="Sakai S."/>
            <person name="Song C."/>
            <person name="Tasumi E."/>
            <person name="Yamanaka Y."/>
            <person name="Yamaguchi T."/>
            <person name="Kamagata Y."/>
            <person name="Tamaki H."/>
            <person name="Takai K."/>
        </authorList>
    </citation>
    <scope>NUCLEOTIDE SEQUENCE [LARGE SCALE GENOMIC DNA]</scope>
    <source>
        <strain evidence="4 5">MK-D1</strain>
    </source>
</reference>
<dbReference type="Gene3D" id="3.90.1640.30">
    <property type="match status" value="1"/>
</dbReference>
<dbReference type="InterPro" id="IPR051673">
    <property type="entry name" value="SSDNA_exonuclease_RecJ"/>
</dbReference>
<dbReference type="GO" id="GO:0003676">
    <property type="term" value="F:nucleic acid binding"/>
    <property type="evidence" value="ECO:0007669"/>
    <property type="project" value="InterPro"/>
</dbReference>
<feature type="domain" description="DDH" evidence="1">
    <location>
        <begin position="49"/>
        <end position="170"/>
    </location>
</feature>
<dbReference type="InterPro" id="IPR038763">
    <property type="entry name" value="DHH_sf"/>
</dbReference>
<dbReference type="InterPro" id="IPR048515">
    <property type="entry name" value="DHH_CID"/>
</dbReference>
<dbReference type="InterPro" id="IPR003156">
    <property type="entry name" value="DHHA1_dom"/>
</dbReference>
<evidence type="ECO:0000259" key="1">
    <source>
        <dbReference type="Pfam" id="PF01368"/>
    </source>
</evidence>
<reference evidence="4 5" key="2">
    <citation type="journal article" date="2024" name="Int. J. Syst. Evol. Microbiol.">
        <title>Promethearchaeum syntrophicum gen. nov., sp. nov., an anaerobic, obligately syntrophic archaeon, the first isolate of the lineage 'Asgard' archaea, and proposal of the new archaeal phylum Promethearchaeota phyl. nov. and kingdom Promethearchaeati regn. nov.</title>
        <authorList>
            <person name="Imachi H."/>
            <person name="Nobu M.K."/>
            <person name="Kato S."/>
            <person name="Takaki Y."/>
            <person name="Miyazaki M."/>
            <person name="Miyata M."/>
            <person name="Ogawara M."/>
            <person name="Saito Y."/>
            <person name="Sakai S."/>
            <person name="Tahara Y.O."/>
            <person name="Takano Y."/>
            <person name="Tasumi E."/>
            <person name="Uematsu K."/>
            <person name="Yoshimura T."/>
            <person name="Itoh T."/>
            <person name="Ohkuma M."/>
            <person name="Takai K."/>
        </authorList>
    </citation>
    <scope>NUCLEOTIDE SEQUENCE [LARGE SCALE GENOMIC DNA]</scope>
    <source>
        <strain evidence="4 5">MK-D1</strain>
    </source>
</reference>
<feature type="domain" description="DHHA1" evidence="2">
    <location>
        <begin position="380"/>
        <end position="480"/>
    </location>
</feature>
<proteinExistence type="predicted"/>
<protein>
    <submittedName>
        <fullName evidence="4">DHH family phosphoesterase</fullName>
    </submittedName>
</protein>
<dbReference type="Pfam" id="PF02272">
    <property type="entry name" value="DHHA1"/>
    <property type="match status" value="1"/>
</dbReference>
<dbReference type="AlphaFoldDB" id="A0A5B9D6B3"/>
<dbReference type="EMBL" id="CP042905">
    <property type="protein sequence ID" value="QEE14337.1"/>
    <property type="molecule type" value="Genomic_DNA"/>
</dbReference>
<dbReference type="KEGG" id="psyt:DSAG12_00150"/>
<evidence type="ECO:0000313" key="5">
    <source>
        <dbReference type="Proteomes" id="UP000321408"/>
    </source>
</evidence>
<keyword evidence="5" id="KW-1185">Reference proteome</keyword>
<dbReference type="PANTHER" id="PTHR30255">
    <property type="entry name" value="SINGLE-STRANDED-DNA-SPECIFIC EXONUCLEASE RECJ"/>
    <property type="match status" value="1"/>
</dbReference>
<sequence>MVTKIPLDDFLNAIDERKEYFLKSINFNKKLDLDESETSREILDFKKSVHIYSHLDSDGLTSAAILALALKRANISYQLSVLPQLETKYIEEIKQEIISYNRFIIFSDFGTGQLGYLKRDLETNNYLILDHHQPENLQEQPDIFHVNPYYYNISGESEISAAGVCYLFAKALNPKNIDLSSLAIIGALGDMQNKGEKGTFIGANKSILEDAIKIGKITLERDLAIPRNQPLHIALAYSLPEKLPAISGSEQNAKLFLSSLQIKMENEWKERRTLLNLSTNERKTLLKALINEGGGGKLMTNYFNLSNFDPVSDAKEMSKLLNACGRLGFSSLGITSLMGDKESLLKAIDKNKIFKREISIAIRLAEENIRNYENINTFYHNDINEKIIGTICSILVHSKEELKKKPLIAFADSDDHSLKVSARADRELVKNGLNLGKILREVCQKMDILNPAGGHPPAAGAKIKSMDLKTFIEEVDNAVGEKN</sequence>
<dbReference type="Proteomes" id="UP000321408">
    <property type="component" value="Chromosome"/>
</dbReference>
<dbReference type="GeneID" id="41328154"/>
<dbReference type="OrthoDB" id="36101at2157"/>
<dbReference type="InterPro" id="IPR001667">
    <property type="entry name" value="DDH_dom"/>
</dbReference>
<dbReference type="Pfam" id="PF21763">
    <property type="entry name" value="DHH_CID"/>
    <property type="match status" value="1"/>
</dbReference>
<gene>
    <name evidence="4" type="ORF">DSAG12_00150</name>
</gene>
<dbReference type="SUPFAM" id="SSF64182">
    <property type="entry name" value="DHH phosphoesterases"/>
    <property type="match status" value="1"/>
</dbReference>
<dbReference type="Gene3D" id="3.10.310.30">
    <property type="match status" value="1"/>
</dbReference>
<dbReference type="GO" id="GO:0004527">
    <property type="term" value="F:exonuclease activity"/>
    <property type="evidence" value="ECO:0007669"/>
    <property type="project" value="UniProtKB-KW"/>
</dbReference>
<name>A0A5B9D6B3_9ARCH</name>
<feature type="domain" description="DHH-CID" evidence="3">
    <location>
        <begin position="229"/>
        <end position="291"/>
    </location>
</feature>
<evidence type="ECO:0000259" key="2">
    <source>
        <dbReference type="Pfam" id="PF02272"/>
    </source>
</evidence>
<dbReference type="PANTHER" id="PTHR30255:SF2">
    <property type="entry name" value="SINGLE-STRANDED-DNA-SPECIFIC EXONUCLEASE RECJ"/>
    <property type="match status" value="1"/>
</dbReference>
<organism evidence="4 5">
    <name type="scientific">Promethearchaeum syntrophicum</name>
    <dbReference type="NCBI Taxonomy" id="2594042"/>
    <lineage>
        <taxon>Archaea</taxon>
        <taxon>Promethearchaeati</taxon>
        <taxon>Promethearchaeota</taxon>
        <taxon>Promethearchaeia</taxon>
        <taxon>Promethearchaeales</taxon>
        <taxon>Promethearchaeaceae</taxon>
        <taxon>Promethearchaeum</taxon>
    </lineage>
</organism>
<evidence type="ECO:0000259" key="3">
    <source>
        <dbReference type="Pfam" id="PF21763"/>
    </source>
</evidence>
<accession>A0A5B9D6B3</accession>
<evidence type="ECO:0000313" key="4">
    <source>
        <dbReference type="EMBL" id="QEE14337.1"/>
    </source>
</evidence>
<dbReference type="RefSeq" id="WP_147661294.1">
    <property type="nucleotide sequence ID" value="NZ_CP042905.2"/>
</dbReference>
<dbReference type="Pfam" id="PF01368">
    <property type="entry name" value="DHH"/>
    <property type="match status" value="1"/>
</dbReference>